<evidence type="ECO:0000256" key="1">
    <source>
        <dbReference type="ARBA" id="ARBA00009248"/>
    </source>
</evidence>
<feature type="domain" description="Protein YjdM C-terminal" evidence="2">
    <location>
        <begin position="43"/>
        <end position="110"/>
    </location>
</feature>
<accession>A0ABN5B1B0</accession>
<evidence type="ECO:0000313" key="4">
    <source>
        <dbReference type="EMBL" id="ASG68298.1"/>
    </source>
</evidence>
<gene>
    <name evidence="4" type="ORF">CDV26_07765</name>
</gene>
<dbReference type="InterPro" id="IPR013988">
    <property type="entry name" value="YjdM_C"/>
</dbReference>
<dbReference type="NCBIfam" id="TIGR00686">
    <property type="entry name" value="phnA"/>
    <property type="match status" value="1"/>
</dbReference>
<dbReference type="PANTHER" id="PTHR30305">
    <property type="entry name" value="PROTEIN YJDM-RELATED"/>
    <property type="match status" value="1"/>
</dbReference>
<comment type="similarity">
    <text evidence="1">Belongs to the YjdM family.</text>
</comment>
<organism evidence="4 5">
    <name type="scientific">Francisella halioticida</name>
    <dbReference type="NCBI Taxonomy" id="549298"/>
    <lineage>
        <taxon>Bacteria</taxon>
        <taxon>Pseudomonadati</taxon>
        <taxon>Pseudomonadota</taxon>
        <taxon>Gammaproteobacteria</taxon>
        <taxon>Thiotrichales</taxon>
        <taxon>Francisellaceae</taxon>
        <taxon>Francisella</taxon>
    </lineage>
</organism>
<evidence type="ECO:0000259" key="3">
    <source>
        <dbReference type="Pfam" id="PF08274"/>
    </source>
</evidence>
<dbReference type="RefSeq" id="WP_088772791.1">
    <property type="nucleotide sequence ID" value="NZ_AP023082.1"/>
</dbReference>
<evidence type="ECO:0000313" key="5">
    <source>
        <dbReference type="Proteomes" id="UP000249910"/>
    </source>
</evidence>
<dbReference type="Pfam" id="PF03831">
    <property type="entry name" value="YjdM"/>
    <property type="match status" value="1"/>
</dbReference>
<dbReference type="InterPro" id="IPR004624">
    <property type="entry name" value="YjdM"/>
</dbReference>
<dbReference type="Gene3D" id="2.30.30.40">
    <property type="entry name" value="SH3 Domains"/>
    <property type="match status" value="1"/>
</dbReference>
<protein>
    <submittedName>
        <fullName evidence="4">Alkylphosphonate utilization protein</fullName>
    </submittedName>
</protein>
<dbReference type="PANTHER" id="PTHR30305:SF3">
    <property type="entry name" value="PROTEIN YJDM"/>
    <property type="match status" value="1"/>
</dbReference>
<dbReference type="SUPFAM" id="SSF57783">
    <property type="entry name" value="Zinc beta-ribbon"/>
    <property type="match status" value="1"/>
</dbReference>
<dbReference type="SUPFAM" id="SSF82057">
    <property type="entry name" value="Prokaryotic SH3-related domain"/>
    <property type="match status" value="1"/>
</dbReference>
<dbReference type="Pfam" id="PF08274">
    <property type="entry name" value="Zn_Ribbon_YjdM"/>
    <property type="match status" value="1"/>
</dbReference>
<reference evidence="4 5" key="1">
    <citation type="submission" date="2017-06" db="EMBL/GenBank/DDBJ databases">
        <title>Complete genome of Francisella halioticida.</title>
        <authorList>
            <person name="Sjodin A."/>
        </authorList>
    </citation>
    <scope>NUCLEOTIDE SEQUENCE [LARGE SCALE GENOMIC DNA]</scope>
    <source>
        <strain evidence="4 5">DSM 23729</strain>
    </source>
</reference>
<dbReference type="EMBL" id="CP022132">
    <property type="protein sequence ID" value="ASG68298.1"/>
    <property type="molecule type" value="Genomic_DNA"/>
</dbReference>
<feature type="domain" description="Protein YjdM N-terminal" evidence="3">
    <location>
        <begin position="3"/>
        <end position="32"/>
    </location>
</feature>
<proteinExistence type="inferred from homology"/>
<dbReference type="InterPro" id="IPR013987">
    <property type="entry name" value="YjdM_N"/>
</dbReference>
<name>A0ABN5B1B0_9GAMM</name>
<evidence type="ECO:0000259" key="2">
    <source>
        <dbReference type="Pfam" id="PF03831"/>
    </source>
</evidence>
<sequence>MQSLPQCSKCQSEYVYQDGESLICPECGYEWQLGEKDDNTPIIRDSNGNLLENGDVVTVIKDLKLKGSSQIIKVGTKVKNIRLVEGDHDIDCKVEGFGAMKLKSQFVKKV</sequence>
<keyword evidence="5" id="KW-1185">Reference proteome</keyword>
<dbReference type="Gene3D" id="2.20.25.10">
    <property type="match status" value="1"/>
</dbReference>
<dbReference type="Proteomes" id="UP000249910">
    <property type="component" value="Chromosome"/>
</dbReference>